<evidence type="ECO:0000313" key="14">
    <source>
        <dbReference type="Proteomes" id="UP001614394"/>
    </source>
</evidence>
<dbReference type="Pfam" id="PF02578">
    <property type="entry name" value="Cu-oxidase_4"/>
    <property type="match status" value="1"/>
</dbReference>
<evidence type="ECO:0000256" key="12">
    <source>
        <dbReference type="RuleBase" id="RU361274"/>
    </source>
</evidence>
<dbReference type="PANTHER" id="PTHR30616:SF2">
    <property type="entry name" value="PURINE NUCLEOSIDE PHOSPHORYLASE LACC1"/>
    <property type="match status" value="1"/>
</dbReference>
<keyword evidence="8" id="KW-0186">Copper</keyword>
<dbReference type="RefSeq" id="WP_399648076.1">
    <property type="nucleotide sequence ID" value="NZ_JBITYG010000003.1"/>
</dbReference>
<comment type="catalytic activity">
    <reaction evidence="11">
        <text>S-methyl-5'-thioadenosine + phosphate = 5-(methylsulfanyl)-alpha-D-ribose 1-phosphate + adenine</text>
        <dbReference type="Rhea" id="RHEA:11852"/>
        <dbReference type="ChEBI" id="CHEBI:16708"/>
        <dbReference type="ChEBI" id="CHEBI:17509"/>
        <dbReference type="ChEBI" id="CHEBI:43474"/>
        <dbReference type="ChEBI" id="CHEBI:58533"/>
        <dbReference type="EC" id="2.4.2.28"/>
    </reaction>
    <physiologicalReaction direction="left-to-right" evidence="11">
        <dbReference type="Rhea" id="RHEA:11853"/>
    </physiologicalReaction>
</comment>
<dbReference type="NCBIfam" id="TIGR00726">
    <property type="entry name" value="peptidoglycan editing factor PgeF"/>
    <property type="match status" value="1"/>
</dbReference>
<comment type="similarity">
    <text evidence="3 12">Belongs to the purine nucleoside phosphorylase YfiH/LACC1 family.</text>
</comment>
<keyword evidence="14" id="KW-1185">Reference proteome</keyword>
<comment type="catalytic activity">
    <reaction evidence="1">
        <text>inosine + phosphate = alpha-D-ribose 1-phosphate + hypoxanthine</text>
        <dbReference type="Rhea" id="RHEA:27646"/>
        <dbReference type="ChEBI" id="CHEBI:17368"/>
        <dbReference type="ChEBI" id="CHEBI:17596"/>
        <dbReference type="ChEBI" id="CHEBI:43474"/>
        <dbReference type="ChEBI" id="CHEBI:57720"/>
        <dbReference type="EC" id="2.4.2.1"/>
    </reaction>
    <physiologicalReaction direction="left-to-right" evidence="1">
        <dbReference type="Rhea" id="RHEA:27647"/>
    </physiologicalReaction>
</comment>
<accession>A0ABW8C6W1</accession>
<dbReference type="InterPro" id="IPR011324">
    <property type="entry name" value="Cytotoxic_necrot_fac-like_cat"/>
</dbReference>
<evidence type="ECO:0000256" key="6">
    <source>
        <dbReference type="ARBA" id="ARBA00022801"/>
    </source>
</evidence>
<sequence length="238" mass="24895">MELAPRVRYAVTDRHGGVSRAPYDSRNLGGATGDDPAAVRRNRQLTAFELGLDTSRVVHMRQVHSATVAEVTAPFGPDAPPLDAVVTSEVGLALAALAADCASVLLADPVARVIGAAHSGRVGTVAGVVPATVDAMVAKGADPARMVAFIGPTACGTCYEVPDAMREEVCATLPEAWATTAQGTAGLDVRAGIAGQLTRAGVGEVRHDPRCTIESKELFSYRREQTTGRFAAYVWLTR</sequence>
<organism evidence="13 14">
    <name type="scientific">Streptomyces fildesensis</name>
    <dbReference type="NCBI Taxonomy" id="375757"/>
    <lineage>
        <taxon>Bacteria</taxon>
        <taxon>Bacillati</taxon>
        <taxon>Actinomycetota</taxon>
        <taxon>Actinomycetes</taxon>
        <taxon>Kitasatosporales</taxon>
        <taxon>Streptomycetaceae</taxon>
        <taxon>Streptomyces</taxon>
    </lineage>
</organism>
<comment type="catalytic activity">
    <reaction evidence="10">
        <text>adenosine + phosphate = alpha-D-ribose 1-phosphate + adenine</text>
        <dbReference type="Rhea" id="RHEA:27642"/>
        <dbReference type="ChEBI" id="CHEBI:16335"/>
        <dbReference type="ChEBI" id="CHEBI:16708"/>
        <dbReference type="ChEBI" id="CHEBI:43474"/>
        <dbReference type="ChEBI" id="CHEBI:57720"/>
        <dbReference type="EC" id="2.4.2.1"/>
    </reaction>
    <physiologicalReaction direction="left-to-right" evidence="10">
        <dbReference type="Rhea" id="RHEA:27643"/>
    </physiologicalReaction>
</comment>
<dbReference type="InterPro" id="IPR003730">
    <property type="entry name" value="Cu_polyphenol_OxRdtase"/>
</dbReference>
<name>A0ABW8C6W1_9ACTN</name>
<comment type="caution">
    <text evidence="13">The sequence shown here is derived from an EMBL/GenBank/DDBJ whole genome shotgun (WGS) entry which is preliminary data.</text>
</comment>
<evidence type="ECO:0000256" key="10">
    <source>
        <dbReference type="ARBA" id="ARBA00048968"/>
    </source>
</evidence>
<evidence type="ECO:0000256" key="8">
    <source>
        <dbReference type="ARBA" id="ARBA00023008"/>
    </source>
</evidence>
<keyword evidence="7" id="KW-0862">Zinc</keyword>
<reference evidence="13 14" key="1">
    <citation type="submission" date="2024-10" db="EMBL/GenBank/DDBJ databases">
        <title>The Natural Products Discovery Center: Release of the First 8490 Sequenced Strains for Exploring Actinobacteria Biosynthetic Diversity.</title>
        <authorList>
            <person name="Kalkreuter E."/>
            <person name="Kautsar S.A."/>
            <person name="Yang D."/>
            <person name="Bader C.D."/>
            <person name="Teijaro C.N."/>
            <person name="Fluegel L."/>
            <person name="Davis C.M."/>
            <person name="Simpson J.R."/>
            <person name="Lauterbach L."/>
            <person name="Steele A.D."/>
            <person name="Gui C."/>
            <person name="Meng S."/>
            <person name="Li G."/>
            <person name="Viehrig K."/>
            <person name="Ye F."/>
            <person name="Su P."/>
            <person name="Kiefer A.F."/>
            <person name="Nichols A."/>
            <person name="Cepeda A.J."/>
            <person name="Yan W."/>
            <person name="Fan B."/>
            <person name="Jiang Y."/>
            <person name="Adhikari A."/>
            <person name="Zheng C.-J."/>
            <person name="Schuster L."/>
            <person name="Cowan T.M."/>
            <person name="Smanski M.J."/>
            <person name="Chevrette M.G."/>
            <person name="De Carvalho L.P.S."/>
            <person name="Shen B."/>
        </authorList>
    </citation>
    <scope>NUCLEOTIDE SEQUENCE [LARGE SCALE GENOMIC DNA]</scope>
    <source>
        <strain evidence="13 14">NPDC053399</strain>
    </source>
</reference>
<evidence type="ECO:0000256" key="11">
    <source>
        <dbReference type="ARBA" id="ARBA00049893"/>
    </source>
</evidence>
<dbReference type="EMBL" id="JBITYG010000003">
    <property type="protein sequence ID" value="MFI9101537.1"/>
    <property type="molecule type" value="Genomic_DNA"/>
</dbReference>
<dbReference type="InterPro" id="IPR038371">
    <property type="entry name" value="Cu_polyphenol_OxRdtase_sf"/>
</dbReference>
<comment type="function">
    <text evidence="2">Purine nucleoside enzyme that catalyzes the phosphorolysis of adenosine and inosine nucleosides, yielding D-ribose 1-phosphate and the respective free bases, adenine and hypoxanthine. Also catalyzes the phosphorolysis of S-methyl-5'-thioadenosine into adenine and S-methyl-5-thio-alpha-D-ribose 1-phosphate. Also has adenosine deaminase activity.</text>
</comment>
<evidence type="ECO:0000313" key="13">
    <source>
        <dbReference type="EMBL" id="MFI9101537.1"/>
    </source>
</evidence>
<dbReference type="Gene3D" id="3.60.140.10">
    <property type="entry name" value="CNF1/YfiH-like putative cysteine hydrolases"/>
    <property type="match status" value="1"/>
</dbReference>
<evidence type="ECO:0000256" key="1">
    <source>
        <dbReference type="ARBA" id="ARBA00000553"/>
    </source>
</evidence>
<evidence type="ECO:0000256" key="4">
    <source>
        <dbReference type="ARBA" id="ARBA00022679"/>
    </source>
</evidence>
<proteinExistence type="inferred from homology"/>
<gene>
    <name evidence="13" type="primary">pgeF</name>
    <name evidence="13" type="ORF">ACIGXA_13540</name>
</gene>
<dbReference type="SUPFAM" id="SSF64438">
    <property type="entry name" value="CNF1/YfiH-like putative cysteine hydrolases"/>
    <property type="match status" value="1"/>
</dbReference>
<comment type="catalytic activity">
    <reaction evidence="9">
        <text>adenosine + H2O + H(+) = inosine + NH4(+)</text>
        <dbReference type="Rhea" id="RHEA:24408"/>
        <dbReference type="ChEBI" id="CHEBI:15377"/>
        <dbReference type="ChEBI" id="CHEBI:15378"/>
        <dbReference type="ChEBI" id="CHEBI:16335"/>
        <dbReference type="ChEBI" id="CHEBI:17596"/>
        <dbReference type="ChEBI" id="CHEBI:28938"/>
        <dbReference type="EC" id="3.5.4.4"/>
    </reaction>
    <physiologicalReaction direction="left-to-right" evidence="9">
        <dbReference type="Rhea" id="RHEA:24409"/>
    </physiologicalReaction>
</comment>
<evidence type="ECO:0000256" key="9">
    <source>
        <dbReference type="ARBA" id="ARBA00047989"/>
    </source>
</evidence>
<evidence type="ECO:0000256" key="5">
    <source>
        <dbReference type="ARBA" id="ARBA00022723"/>
    </source>
</evidence>
<keyword evidence="5" id="KW-0479">Metal-binding</keyword>
<keyword evidence="6" id="KW-0378">Hydrolase</keyword>
<dbReference type="PANTHER" id="PTHR30616">
    <property type="entry name" value="UNCHARACTERIZED PROTEIN YFIH"/>
    <property type="match status" value="1"/>
</dbReference>
<evidence type="ECO:0000256" key="3">
    <source>
        <dbReference type="ARBA" id="ARBA00007353"/>
    </source>
</evidence>
<dbReference type="Proteomes" id="UP001614394">
    <property type="component" value="Unassembled WGS sequence"/>
</dbReference>
<evidence type="ECO:0000256" key="7">
    <source>
        <dbReference type="ARBA" id="ARBA00022833"/>
    </source>
</evidence>
<keyword evidence="4" id="KW-0808">Transferase</keyword>
<protein>
    <recommendedName>
        <fullName evidence="12">Purine nucleoside phosphorylase</fullName>
    </recommendedName>
</protein>
<dbReference type="CDD" id="cd16833">
    <property type="entry name" value="YfiH"/>
    <property type="match status" value="1"/>
</dbReference>
<evidence type="ECO:0000256" key="2">
    <source>
        <dbReference type="ARBA" id="ARBA00003215"/>
    </source>
</evidence>